<reference evidence="3" key="1">
    <citation type="journal article" date="2019" name="IScience">
        <title>Narwhal Genome Reveals Long-Term Low Genetic Diversity despite Current Large Abundance Size.</title>
        <authorList>
            <person name="Westbury M.V."/>
            <person name="Petersen B."/>
            <person name="Garde E."/>
            <person name="Heide-Jorgensen M.P."/>
            <person name="Lorenzen E.D."/>
        </authorList>
    </citation>
    <scope>NUCLEOTIDE SEQUENCE [LARGE SCALE GENOMIC DNA]</scope>
</reference>
<comment type="caution">
    <text evidence="2">The sequence shown here is derived from an EMBL/GenBank/DDBJ whole genome shotgun (WGS) entry which is preliminary data.</text>
</comment>
<evidence type="ECO:0000313" key="2">
    <source>
        <dbReference type="EMBL" id="TKC33321.1"/>
    </source>
</evidence>
<gene>
    <name evidence="2" type="ORF">EI555_009279</name>
</gene>
<dbReference type="EMBL" id="RWIC01006271">
    <property type="protein sequence ID" value="TKC33321.1"/>
    <property type="molecule type" value="Genomic_DNA"/>
</dbReference>
<organism evidence="2 3">
    <name type="scientific">Monodon monoceros</name>
    <name type="common">Narwhal</name>
    <name type="synonym">Ceratodon monodon</name>
    <dbReference type="NCBI Taxonomy" id="40151"/>
    <lineage>
        <taxon>Eukaryota</taxon>
        <taxon>Metazoa</taxon>
        <taxon>Chordata</taxon>
        <taxon>Craniata</taxon>
        <taxon>Vertebrata</taxon>
        <taxon>Euteleostomi</taxon>
        <taxon>Mammalia</taxon>
        <taxon>Eutheria</taxon>
        <taxon>Laurasiatheria</taxon>
        <taxon>Artiodactyla</taxon>
        <taxon>Whippomorpha</taxon>
        <taxon>Cetacea</taxon>
        <taxon>Odontoceti</taxon>
        <taxon>Monodontidae</taxon>
        <taxon>Monodon</taxon>
    </lineage>
</organism>
<sequence>RRASLELLAISARPACHDPPLRAARLGPPRPSSASERLKKPREWKALAPERNQRLRRARALRGGVARSGQRLGHPGLLPEAGPERAALPRAGAGLMRRGLRVSEEERQKLETGLEQREERGPRRPQGPCSRAAWPTPRAPYSTAQHLRLSPGSPLRAGRVQRC</sequence>
<feature type="compositionally biased region" description="Basic and acidic residues" evidence="1">
    <location>
        <begin position="36"/>
        <end position="45"/>
    </location>
</feature>
<feature type="non-terminal residue" evidence="2">
    <location>
        <position position="1"/>
    </location>
</feature>
<name>A0A4U1EAY7_MONMO</name>
<accession>A0A4U1EAY7</accession>
<feature type="compositionally biased region" description="Low complexity" evidence="1">
    <location>
        <begin position="21"/>
        <end position="35"/>
    </location>
</feature>
<feature type="region of interest" description="Disordered" evidence="1">
    <location>
        <begin position="98"/>
        <end position="163"/>
    </location>
</feature>
<dbReference type="AlphaFoldDB" id="A0A4U1EAY7"/>
<feature type="compositionally biased region" description="Basic and acidic residues" evidence="1">
    <location>
        <begin position="101"/>
        <end position="122"/>
    </location>
</feature>
<evidence type="ECO:0000256" key="1">
    <source>
        <dbReference type="SAM" id="MobiDB-lite"/>
    </source>
</evidence>
<protein>
    <submittedName>
        <fullName evidence="2">Uncharacterized protein</fullName>
    </submittedName>
</protein>
<proteinExistence type="predicted"/>
<dbReference type="Proteomes" id="UP000308365">
    <property type="component" value="Unassembled WGS sequence"/>
</dbReference>
<evidence type="ECO:0000313" key="3">
    <source>
        <dbReference type="Proteomes" id="UP000308365"/>
    </source>
</evidence>
<feature type="region of interest" description="Disordered" evidence="1">
    <location>
        <begin position="16"/>
        <end position="85"/>
    </location>
</feature>